<dbReference type="CDD" id="cd08895">
    <property type="entry name" value="SRPBCC_CalC_Aha1-like_2"/>
    <property type="match status" value="1"/>
</dbReference>
<dbReference type="KEGG" id="spap:H3Z74_05280"/>
<accession>A0A7H0LLR2</accession>
<protein>
    <submittedName>
        <fullName evidence="3">SRPBCC family protein</fullName>
    </submittedName>
</protein>
<evidence type="ECO:0000259" key="2">
    <source>
        <dbReference type="Pfam" id="PF08327"/>
    </source>
</evidence>
<evidence type="ECO:0000313" key="3">
    <source>
        <dbReference type="EMBL" id="QNQ10615.1"/>
    </source>
</evidence>
<gene>
    <name evidence="3" type="ORF">H3Z74_05280</name>
</gene>
<dbReference type="AlphaFoldDB" id="A0A7H0LLR2"/>
<dbReference type="RefSeq" id="WP_187762906.1">
    <property type="nucleotide sequence ID" value="NZ_CP061038.1"/>
</dbReference>
<dbReference type="Proteomes" id="UP000516148">
    <property type="component" value="Chromosome"/>
</dbReference>
<dbReference type="InterPro" id="IPR023393">
    <property type="entry name" value="START-like_dom_sf"/>
</dbReference>
<feature type="domain" description="Activator of Hsp90 ATPase homologue 1/2-like C-terminal" evidence="2">
    <location>
        <begin position="14"/>
        <end position="153"/>
    </location>
</feature>
<comment type="similarity">
    <text evidence="1">Belongs to the AHA1 family.</text>
</comment>
<dbReference type="InterPro" id="IPR013538">
    <property type="entry name" value="ASHA1/2-like_C"/>
</dbReference>
<name>A0A7H0LLR2_9SPHN</name>
<keyword evidence="4" id="KW-1185">Reference proteome</keyword>
<sequence>MGDKRIDAASRIIKASPQSLYRAFVDADAWLIWLPPEGMTGSIELFQPFEGGRYRMTLTYDELPAGTSGKASADSDVVRGQFVRLVRDERVVQVVEFRSDDPAFAGEMTMTWSLTPVPDGTEVRIICENVPPGIKPEDHAVGLGSTLDNLAAFTE</sequence>
<evidence type="ECO:0000313" key="4">
    <source>
        <dbReference type="Proteomes" id="UP000516148"/>
    </source>
</evidence>
<dbReference type="Pfam" id="PF08327">
    <property type="entry name" value="AHSA1"/>
    <property type="match status" value="1"/>
</dbReference>
<dbReference type="EMBL" id="CP061038">
    <property type="protein sequence ID" value="QNQ10615.1"/>
    <property type="molecule type" value="Genomic_DNA"/>
</dbReference>
<dbReference type="SUPFAM" id="SSF55961">
    <property type="entry name" value="Bet v1-like"/>
    <property type="match status" value="1"/>
</dbReference>
<dbReference type="Gene3D" id="3.30.530.20">
    <property type="match status" value="1"/>
</dbReference>
<evidence type="ECO:0000256" key="1">
    <source>
        <dbReference type="ARBA" id="ARBA00006817"/>
    </source>
</evidence>
<organism evidence="3 4">
    <name type="scientific">Sphingomonas alpina</name>
    <dbReference type="NCBI Taxonomy" id="653931"/>
    <lineage>
        <taxon>Bacteria</taxon>
        <taxon>Pseudomonadati</taxon>
        <taxon>Pseudomonadota</taxon>
        <taxon>Alphaproteobacteria</taxon>
        <taxon>Sphingomonadales</taxon>
        <taxon>Sphingomonadaceae</taxon>
        <taxon>Sphingomonas</taxon>
    </lineage>
</organism>
<reference evidence="3 4" key="1">
    <citation type="submission" date="2020-09" db="EMBL/GenBank/DDBJ databases">
        <title>Sphingomonas sp., a new species isolated from pork steak.</title>
        <authorList>
            <person name="Heidler von Heilborn D."/>
        </authorList>
    </citation>
    <scope>NUCLEOTIDE SEQUENCE [LARGE SCALE GENOMIC DNA]</scope>
    <source>
        <strain evidence="4">S8-3T</strain>
    </source>
</reference>
<proteinExistence type="inferred from homology"/>